<dbReference type="Proteomes" id="UP001189429">
    <property type="component" value="Unassembled WGS sequence"/>
</dbReference>
<dbReference type="Gene3D" id="1.10.8.720">
    <property type="entry name" value="Region D6 of dynein motor"/>
    <property type="match status" value="1"/>
</dbReference>
<dbReference type="EMBL" id="CAUYUJ010016727">
    <property type="protein sequence ID" value="CAK0868225.1"/>
    <property type="molecule type" value="Genomic_DNA"/>
</dbReference>
<dbReference type="Pfam" id="PF18198">
    <property type="entry name" value="AAA_lid_11"/>
    <property type="match status" value="1"/>
</dbReference>
<feature type="domain" description="Dynein heavy chain AAA lid" evidence="1">
    <location>
        <begin position="1"/>
        <end position="120"/>
    </location>
</feature>
<proteinExistence type="predicted"/>
<dbReference type="PANTHER" id="PTHR22878">
    <property type="entry name" value="DYNEIN HEAVY CHAIN 6, AXONEMAL-LIKE-RELATED"/>
    <property type="match status" value="1"/>
</dbReference>
<dbReference type="InterPro" id="IPR041658">
    <property type="entry name" value="AAA_lid_11"/>
</dbReference>
<evidence type="ECO:0000313" key="2">
    <source>
        <dbReference type="EMBL" id="CAK0868225.1"/>
    </source>
</evidence>
<evidence type="ECO:0000313" key="3">
    <source>
        <dbReference type="Proteomes" id="UP001189429"/>
    </source>
</evidence>
<dbReference type="PANTHER" id="PTHR22878:SF63">
    <property type="entry name" value="DYNEIN AXONEMAL HEAVY CHAIN 10"/>
    <property type="match status" value="1"/>
</dbReference>
<reference evidence="2" key="1">
    <citation type="submission" date="2023-10" db="EMBL/GenBank/DDBJ databases">
        <authorList>
            <person name="Chen Y."/>
            <person name="Shah S."/>
            <person name="Dougan E. K."/>
            <person name="Thang M."/>
            <person name="Chan C."/>
        </authorList>
    </citation>
    <scope>NUCLEOTIDE SEQUENCE [LARGE SCALE GENOMIC DNA]</scope>
</reference>
<evidence type="ECO:0000259" key="1">
    <source>
        <dbReference type="Pfam" id="PF18198"/>
    </source>
</evidence>
<dbReference type="InterPro" id="IPR042219">
    <property type="entry name" value="AAA_lid_11_sf"/>
</dbReference>
<organism evidence="2 3">
    <name type="scientific">Prorocentrum cordatum</name>
    <dbReference type="NCBI Taxonomy" id="2364126"/>
    <lineage>
        <taxon>Eukaryota</taxon>
        <taxon>Sar</taxon>
        <taxon>Alveolata</taxon>
        <taxon>Dinophyceae</taxon>
        <taxon>Prorocentrales</taxon>
        <taxon>Prorocentraceae</taxon>
        <taxon>Prorocentrum</taxon>
    </lineage>
</organism>
<keyword evidence="3" id="KW-1185">Reference proteome</keyword>
<accession>A0ABN9V5T9</accession>
<protein>
    <recommendedName>
        <fullName evidence="1">Dynein heavy chain AAA lid domain-containing protein</fullName>
    </recommendedName>
</protein>
<sequence>MYVLAFFHAVDRRKFGRIGWNVPYDFNESDFKVSARLLNLYLQKSFDKKEAVPWETLRYLIGEAMYGGRVTDNYDRRVLTTYLEEYMGDFLFDENVKFYFSRSGFDYACPLEGNVSQYHRRSCISLSTSRLPCSGCTPTRRLIIS</sequence>
<name>A0ABN9V5T9_9DINO</name>
<dbReference type="InterPro" id="IPR026983">
    <property type="entry name" value="DHC"/>
</dbReference>
<gene>
    <name evidence="2" type="ORF">PCOR1329_LOCUS54964</name>
</gene>
<comment type="caution">
    <text evidence="2">The sequence shown here is derived from an EMBL/GenBank/DDBJ whole genome shotgun (WGS) entry which is preliminary data.</text>
</comment>